<dbReference type="Pfam" id="PF10321">
    <property type="entry name" value="7TM_GPCR_Srt"/>
    <property type="match status" value="1"/>
</dbReference>
<feature type="transmembrane region" description="Helical" evidence="2">
    <location>
        <begin position="246"/>
        <end position="267"/>
    </location>
</feature>
<keyword evidence="2" id="KW-0812">Transmembrane</keyword>
<feature type="transmembrane region" description="Helical" evidence="2">
    <location>
        <begin position="75"/>
        <end position="98"/>
    </location>
</feature>
<feature type="transmembrane region" description="Helical" evidence="2">
    <location>
        <begin position="155"/>
        <end position="176"/>
    </location>
</feature>
<gene>
    <name evidence="3" type="primary">WBGene00272498</name>
</gene>
<feature type="region of interest" description="Disordered" evidence="1">
    <location>
        <begin position="316"/>
        <end position="336"/>
    </location>
</feature>
<dbReference type="AlphaFoldDB" id="A0A2A6C4V3"/>
<dbReference type="PANTHER" id="PTHR23021">
    <property type="entry name" value="SERPENTINE RECEPTOR, CLASS T"/>
    <property type="match status" value="1"/>
</dbReference>
<reference evidence="4" key="1">
    <citation type="journal article" date="2008" name="Nat. Genet.">
        <title>The Pristionchus pacificus genome provides a unique perspective on nematode lifestyle and parasitism.</title>
        <authorList>
            <person name="Dieterich C."/>
            <person name="Clifton S.W."/>
            <person name="Schuster L.N."/>
            <person name="Chinwalla A."/>
            <person name="Delehaunty K."/>
            <person name="Dinkelacker I."/>
            <person name="Fulton L."/>
            <person name="Fulton R."/>
            <person name="Godfrey J."/>
            <person name="Minx P."/>
            <person name="Mitreva M."/>
            <person name="Roeseler W."/>
            <person name="Tian H."/>
            <person name="Witte H."/>
            <person name="Yang S.P."/>
            <person name="Wilson R.K."/>
            <person name="Sommer R.J."/>
        </authorList>
    </citation>
    <scope>NUCLEOTIDE SEQUENCE [LARGE SCALE GENOMIC DNA]</scope>
    <source>
        <strain evidence="4">PS312</strain>
    </source>
</reference>
<keyword evidence="2" id="KW-1133">Transmembrane helix</keyword>
<feature type="transmembrane region" description="Helical" evidence="2">
    <location>
        <begin position="110"/>
        <end position="135"/>
    </location>
</feature>
<feature type="transmembrane region" description="Helical" evidence="2">
    <location>
        <begin position="196"/>
        <end position="225"/>
    </location>
</feature>
<evidence type="ECO:0000256" key="2">
    <source>
        <dbReference type="SAM" id="Phobius"/>
    </source>
</evidence>
<feature type="compositionally biased region" description="Low complexity" evidence="1">
    <location>
        <begin position="320"/>
        <end position="336"/>
    </location>
</feature>
<evidence type="ECO:0000313" key="4">
    <source>
        <dbReference type="Proteomes" id="UP000005239"/>
    </source>
</evidence>
<accession>A0A2A6C4V3</accession>
<protein>
    <submittedName>
        <fullName evidence="3">G protein-coupled receptor</fullName>
    </submittedName>
</protein>
<dbReference type="OrthoDB" id="5873245at2759"/>
<dbReference type="PANTHER" id="PTHR23021:SF11">
    <property type="entry name" value="SERPENTINE RECEPTOR, CLASS T"/>
    <property type="match status" value="1"/>
</dbReference>
<dbReference type="Gene3D" id="1.20.1070.10">
    <property type="entry name" value="Rhodopsin 7-helix transmembrane proteins"/>
    <property type="match status" value="1"/>
</dbReference>
<organism evidence="3 4">
    <name type="scientific">Pristionchus pacificus</name>
    <name type="common">Parasitic nematode worm</name>
    <dbReference type="NCBI Taxonomy" id="54126"/>
    <lineage>
        <taxon>Eukaryota</taxon>
        <taxon>Metazoa</taxon>
        <taxon>Ecdysozoa</taxon>
        <taxon>Nematoda</taxon>
        <taxon>Chromadorea</taxon>
        <taxon>Rhabditida</taxon>
        <taxon>Rhabditina</taxon>
        <taxon>Diplogasteromorpha</taxon>
        <taxon>Diplogasteroidea</taxon>
        <taxon>Neodiplogasteridae</taxon>
        <taxon>Pristionchus</taxon>
    </lineage>
</organism>
<keyword evidence="4" id="KW-1185">Reference proteome</keyword>
<evidence type="ECO:0000313" key="3">
    <source>
        <dbReference type="EnsemblMetazoa" id="PPA34129.1"/>
    </source>
</evidence>
<name>A0A2A6C4V3_PRIPA</name>
<keyword evidence="2" id="KW-0472">Membrane</keyword>
<accession>A0A8R1UKC4</accession>
<dbReference type="Proteomes" id="UP000005239">
    <property type="component" value="Unassembled WGS sequence"/>
</dbReference>
<evidence type="ECO:0000256" key="1">
    <source>
        <dbReference type="SAM" id="MobiDB-lite"/>
    </source>
</evidence>
<proteinExistence type="predicted"/>
<feature type="transmembrane region" description="Helical" evidence="2">
    <location>
        <begin position="273"/>
        <end position="298"/>
    </location>
</feature>
<dbReference type="SUPFAM" id="SSF81321">
    <property type="entry name" value="Family A G protein-coupled receptor-like"/>
    <property type="match status" value="1"/>
</dbReference>
<feature type="transmembrane region" description="Helical" evidence="2">
    <location>
        <begin position="41"/>
        <end position="63"/>
    </location>
</feature>
<reference evidence="3" key="2">
    <citation type="submission" date="2022-06" db="UniProtKB">
        <authorList>
            <consortium name="EnsemblMetazoa"/>
        </authorList>
    </citation>
    <scope>IDENTIFICATION</scope>
    <source>
        <strain evidence="3">PS312</strain>
    </source>
</reference>
<dbReference type="InterPro" id="IPR019425">
    <property type="entry name" value="7TM_GPCR_serpentine_rcpt_Srt"/>
</dbReference>
<sequence length="336" mass="37722">MTAVPLGPLWNTFYHPGYNCSRTMAPGFAWNKVHDGIQSAFGLWSILFGIAAETLYLPCMLALRQEKSSCYRIMFALAVLDMMTLPVSALIFGVGLIMGEVYCSHPTFHFFLGAFGLGGLGSWCCASMIVLILAVNRVCELLGKSWIFKGVRTTLFLTISIVYGLAVGLFSPPPMLNSQFQSYFFNPFISFQDEYVFINVLHAINNIAVVFFSSAVYAFLCLVVMMKQGALRTEKGMKRMKASYSVFLQAGLIMLFNLVSSSIYVYMNFFYTPLWLIQVAQLMWQFAQGMPPVIYLTLNKTIRRYTQNMLATGSQVQPFSGGSMRQRMSERMSSQG</sequence>
<dbReference type="EnsemblMetazoa" id="PPA34129.1">
    <property type="protein sequence ID" value="PPA34129.1"/>
    <property type="gene ID" value="WBGene00272498"/>
</dbReference>